<dbReference type="GO" id="GO:0046872">
    <property type="term" value="F:metal ion binding"/>
    <property type="evidence" value="ECO:0007669"/>
    <property type="project" value="UniProtKB-UniRule"/>
</dbReference>
<dbReference type="PANTHER" id="PTHR34405">
    <property type="entry name" value="CRISPR-ASSOCIATED ENDORIBONUCLEASE CAS2"/>
    <property type="match status" value="1"/>
</dbReference>
<dbReference type="GO" id="GO:0051607">
    <property type="term" value="P:defense response to virus"/>
    <property type="evidence" value="ECO:0007669"/>
    <property type="project" value="UniProtKB-UniRule"/>
</dbReference>
<evidence type="ECO:0000256" key="7">
    <source>
        <dbReference type="ARBA" id="ARBA00022842"/>
    </source>
</evidence>
<dbReference type="STRING" id="1450648.CLORY_19820"/>
<evidence type="ECO:0000256" key="4">
    <source>
        <dbReference type="ARBA" id="ARBA00022723"/>
    </source>
</evidence>
<comment type="cofactor">
    <cofactor evidence="1 9">
        <name>Mg(2+)</name>
        <dbReference type="ChEBI" id="CHEBI:18420"/>
    </cofactor>
</comment>
<dbReference type="Pfam" id="PF09827">
    <property type="entry name" value="CRISPR_Cas2"/>
    <property type="match status" value="1"/>
</dbReference>
<keyword evidence="8 9" id="KW-0051">Antiviral defense</keyword>
<feature type="binding site" evidence="9">
    <location>
        <position position="8"/>
    </location>
    <ligand>
        <name>Mg(2+)</name>
        <dbReference type="ChEBI" id="CHEBI:18420"/>
        <note>catalytic</note>
    </ligand>
</feature>
<evidence type="ECO:0000256" key="6">
    <source>
        <dbReference type="ARBA" id="ARBA00022801"/>
    </source>
</evidence>
<dbReference type="EMBL" id="MZGV01000017">
    <property type="protein sequence ID" value="OPJ62159.1"/>
    <property type="molecule type" value="Genomic_DNA"/>
</dbReference>
<dbReference type="CDD" id="cd09725">
    <property type="entry name" value="Cas2_I_II_III"/>
    <property type="match status" value="1"/>
</dbReference>
<evidence type="ECO:0000256" key="3">
    <source>
        <dbReference type="ARBA" id="ARBA00022722"/>
    </source>
</evidence>
<protein>
    <recommendedName>
        <fullName evidence="9">CRISPR-associated endoribonuclease Cas2</fullName>
        <ecNumber evidence="9">3.1.-.-</ecNumber>
    </recommendedName>
</protein>
<organism evidence="10 11">
    <name type="scientific">Clostridium oryzae</name>
    <dbReference type="NCBI Taxonomy" id="1450648"/>
    <lineage>
        <taxon>Bacteria</taxon>
        <taxon>Bacillati</taxon>
        <taxon>Bacillota</taxon>
        <taxon>Clostridia</taxon>
        <taxon>Eubacteriales</taxon>
        <taxon>Clostridiaceae</taxon>
        <taxon>Clostridium</taxon>
    </lineage>
</organism>
<dbReference type="NCBIfam" id="TIGR01573">
    <property type="entry name" value="cas2"/>
    <property type="match status" value="1"/>
</dbReference>
<evidence type="ECO:0000256" key="2">
    <source>
        <dbReference type="ARBA" id="ARBA00009959"/>
    </source>
</evidence>
<evidence type="ECO:0000313" key="11">
    <source>
        <dbReference type="Proteomes" id="UP000190080"/>
    </source>
</evidence>
<dbReference type="OrthoDB" id="279819at2"/>
<gene>
    <name evidence="9 10" type="primary">cas2</name>
    <name evidence="10" type="ORF">CLORY_19820</name>
</gene>
<keyword evidence="3 9" id="KW-0540">Nuclease</keyword>
<keyword evidence="6 9" id="KW-0378">Hydrolase</keyword>
<evidence type="ECO:0000256" key="5">
    <source>
        <dbReference type="ARBA" id="ARBA00022759"/>
    </source>
</evidence>
<comment type="subunit">
    <text evidence="9">Homodimer, forms a heterotetramer with a Cas1 homodimer.</text>
</comment>
<dbReference type="GO" id="GO:0043571">
    <property type="term" value="P:maintenance of CRISPR repeat elements"/>
    <property type="evidence" value="ECO:0007669"/>
    <property type="project" value="UniProtKB-UniRule"/>
</dbReference>
<comment type="similarity">
    <text evidence="2 9">Belongs to the CRISPR-associated endoribonuclease Cas2 protein family.</text>
</comment>
<proteinExistence type="inferred from homology"/>
<name>A0A1V4IQJ2_9CLOT</name>
<keyword evidence="11" id="KW-1185">Reference proteome</keyword>
<comment type="caution">
    <text evidence="10">The sequence shown here is derived from an EMBL/GenBank/DDBJ whole genome shotgun (WGS) entry which is preliminary data.</text>
</comment>
<dbReference type="Gene3D" id="3.30.70.240">
    <property type="match status" value="1"/>
</dbReference>
<evidence type="ECO:0000256" key="8">
    <source>
        <dbReference type="ARBA" id="ARBA00023118"/>
    </source>
</evidence>
<comment type="function">
    <text evidence="9">CRISPR (clustered regularly interspaced short palindromic repeat), is an adaptive immune system that provides protection against mobile genetic elements (viruses, transposable elements and conjugative plasmids). CRISPR clusters contain sequences complementary to antecedent mobile elements and target invading nucleic acids. CRISPR clusters are transcribed and processed into CRISPR RNA (crRNA). Functions as a ssRNA-specific endoribonuclease. Involved in the integration of spacer DNA into the CRISPR cassette.</text>
</comment>
<keyword evidence="4 9" id="KW-0479">Metal-binding</keyword>
<dbReference type="GO" id="GO:0016787">
    <property type="term" value="F:hydrolase activity"/>
    <property type="evidence" value="ECO:0007669"/>
    <property type="project" value="UniProtKB-KW"/>
</dbReference>
<dbReference type="InterPro" id="IPR019199">
    <property type="entry name" value="Virulence_VapD/CRISPR_Cas2"/>
</dbReference>
<evidence type="ECO:0000256" key="9">
    <source>
        <dbReference type="HAMAP-Rule" id="MF_01471"/>
    </source>
</evidence>
<accession>A0A1V4IQJ2</accession>
<dbReference type="GO" id="GO:0004521">
    <property type="term" value="F:RNA endonuclease activity"/>
    <property type="evidence" value="ECO:0007669"/>
    <property type="project" value="InterPro"/>
</dbReference>
<evidence type="ECO:0000256" key="1">
    <source>
        <dbReference type="ARBA" id="ARBA00001946"/>
    </source>
</evidence>
<keyword evidence="7 9" id="KW-0460">Magnesium</keyword>
<dbReference type="PANTHER" id="PTHR34405:SF1">
    <property type="entry name" value="CRISPR-ASSOCIATED ENDORIBONUCLEASE CAS2"/>
    <property type="match status" value="1"/>
</dbReference>
<keyword evidence="5 9" id="KW-0255">Endonuclease</keyword>
<dbReference type="AlphaFoldDB" id="A0A1V4IQJ2"/>
<sequence length="87" mass="10264">MFVILVYDFGEKRVGRALKKCRKYLTWVQNSVFEGEITEANMKKLKMELSEIVHSNEDSVIVYTLRNTRYSKREVIGVSKNEQDIFL</sequence>
<dbReference type="RefSeq" id="WP_079423803.1">
    <property type="nucleotide sequence ID" value="NZ_MZGV01000017.1"/>
</dbReference>
<reference evidence="10 11" key="1">
    <citation type="submission" date="2017-03" db="EMBL/GenBank/DDBJ databases">
        <title>Genome sequence of Clostridium oryzae DSM 28571.</title>
        <authorList>
            <person name="Poehlein A."/>
            <person name="Daniel R."/>
        </authorList>
    </citation>
    <scope>NUCLEOTIDE SEQUENCE [LARGE SCALE GENOMIC DNA]</scope>
    <source>
        <strain evidence="10 11">DSM 28571</strain>
    </source>
</reference>
<dbReference type="SUPFAM" id="SSF143430">
    <property type="entry name" value="TTP0101/SSO1404-like"/>
    <property type="match status" value="1"/>
</dbReference>
<dbReference type="HAMAP" id="MF_01471">
    <property type="entry name" value="Cas2"/>
    <property type="match status" value="1"/>
</dbReference>
<dbReference type="InterPro" id="IPR021127">
    <property type="entry name" value="CRISPR_associated_Cas2"/>
</dbReference>
<dbReference type="EC" id="3.1.-.-" evidence="9"/>
<evidence type="ECO:0000313" key="10">
    <source>
        <dbReference type="EMBL" id="OPJ62159.1"/>
    </source>
</evidence>
<dbReference type="Proteomes" id="UP000190080">
    <property type="component" value="Unassembled WGS sequence"/>
</dbReference>